<dbReference type="AlphaFoldDB" id="A0ABD3LS91"/>
<feature type="compositionally biased region" description="Polar residues" evidence="2">
    <location>
        <begin position="266"/>
        <end position="275"/>
    </location>
</feature>
<organism evidence="3 4">
    <name type="scientific">Eucalyptus globulus</name>
    <name type="common">Tasmanian blue gum</name>
    <dbReference type="NCBI Taxonomy" id="34317"/>
    <lineage>
        <taxon>Eukaryota</taxon>
        <taxon>Viridiplantae</taxon>
        <taxon>Streptophyta</taxon>
        <taxon>Embryophyta</taxon>
        <taxon>Tracheophyta</taxon>
        <taxon>Spermatophyta</taxon>
        <taxon>Magnoliopsida</taxon>
        <taxon>eudicotyledons</taxon>
        <taxon>Gunneridae</taxon>
        <taxon>Pentapetalae</taxon>
        <taxon>rosids</taxon>
        <taxon>malvids</taxon>
        <taxon>Myrtales</taxon>
        <taxon>Myrtaceae</taxon>
        <taxon>Myrtoideae</taxon>
        <taxon>Eucalypteae</taxon>
        <taxon>Eucalyptus</taxon>
    </lineage>
</organism>
<dbReference type="PANTHER" id="PTHR34937:SF2">
    <property type="entry name" value="OS08G0559800 PROTEIN"/>
    <property type="match status" value="1"/>
</dbReference>
<feature type="region of interest" description="Disordered" evidence="2">
    <location>
        <begin position="1"/>
        <end position="24"/>
    </location>
</feature>
<evidence type="ECO:0000313" key="4">
    <source>
        <dbReference type="Proteomes" id="UP001634007"/>
    </source>
</evidence>
<evidence type="ECO:0000256" key="2">
    <source>
        <dbReference type="SAM" id="MobiDB-lite"/>
    </source>
</evidence>
<feature type="coiled-coil region" evidence="1">
    <location>
        <begin position="83"/>
        <end position="113"/>
    </location>
</feature>
<dbReference type="InterPro" id="IPR040300">
    <property type="entry name" value="At3g49055-like"/>
</dbReference>
<feature type="region of interest" description="Disordered" evidence="2">
    <location>
        <begin position="256"/>
        <end position="285"/>
    </location>
</feature>
<keyword evidence="4" id="KW-1185">Reference proteome</keyword>
<dbReference type="Proteomes" id="UP001634007">
    <property type="component" value="Unassembled WGS sequence"/>
</dbReference>
<sequence>METAIEPLSNLPADGGPDPSTPTPAAAAIFAAAAADHDHLLSELESAHESLQDLQFLSKIVDGLSSERDLIHSRIKEPEDLAAEREEESVVQFEEELREREGLRIEIEVYKEKFCYLEAEREKQMEFLLKIADSIKAVKESLARIIQSPDDEKVVEREEDESLDTGEELDRESRLVREEILEGTRLVDRVESKINDYKETKKKERKHLKYSEVSLTEENRDITSLSRIALVKKEAIEKSLNKLRGVMSRRGRVWVYDGSGNPEQPMESSGASSTRSKSDGGDREEEVVSLLRKSLEESRDLSLSINSAVEVYQDTGFKFVFEMKNRGVVNGREEQSNVGRVEHKSQYYWLSGMERKVTGRRSYLCFPMRMAHLFSDTTLMLQSGSQH</sequence>
<gene>
    <name evidence="3" type="ORF">ACJRO7_001835</name>
</gene>
<protein>
    <submittedName>
        <fullName evidence="3">Uncharacterized protein</fullName>
    </submittedName>
</protein>
<keyword evidence="1" id="KW-0175">Coiled coil</keyword>
<reference evidence="3 4" key="1">
    <citation type="submission" date="2024-11" db="EMBL/GenBank/DDBJ databases">
        <title>Chromosome-level genome assembly of Eucalyptus globulus Labill. provides insights into its genome evolution.</title>
        <authorList>
            <person name="Li X."/>
        </authorList>
    </citation>
    <scope>NUCLEOTIDE SEQUENCE [LARGE SCALE GENOMIC DNA]</scope>
    <source>
        <strain evidence="3">CL2024</strain>
        <tissue evidence="3">Fresh tender leaves</tissue>
    </source>
</reference>
<evidence type="ECO:0000313" key="3">
    <source>
        <dbReference type="EMBL" id="KAL3754645.1"/>
    </source>
</evidence>
<dbReference type="PANTHER" id="PTHR34937">
    <property type="entry name" value="OS08G0559800 PROTEIN"/>
    <property type="match status" value="1"/>
</dbReference>
<accession>A0ABD3LS91</accession>
<comment type="caution">
    <text evidence="3">The sequence shown here is derived from an EMBL/GenBank/DDBJ whole genome shotgun (WGS) entry which is preliminary data.</text>
</comment>
<evidence type="ECO:0000256" key="1">
    <source>
        <dbReference type="SAM" id="Coils"/>
    </source>
</evidence>
<name>A0ABD3LS91_EUCGL</name>
<proteinExistence type="predicted"/>
<feature type="compositionally biased region" description="Low complexity" evidence="2">
    <location>
        <begin position="12"/>
        <end position="24"/>
    </location>
</feature>
<dbReference type="EMBL" id="JBJKBG010000001">
    <property type="protein sequence ID" value="KAL3754645.1"/>
    <property type="molecule type" value="Genomic_DNA"/>
</dbReference>